<organism evidence="6 7">
    <name type="scientific">Rhodoferax lacus</name>
    <dbReference type="NCBI Taxonomy" id="2184758"/>
    <lineage>
        <taxon>Bacteria</taxon>
        <taxon>Pseudomonadati</taxon>
        <taxon>Pseudomonadota</taxon>
        <taxon>Betaproteobacteria</taxon>
        <taxon>Burkholderiales</taxon>
        <taxon>Comamonadaceae</taxon>
        <taxon>Rhodoferax</taxon>
    </lineage>
</organism>
<keyword evidence="3" id="KW-0057">Aromatic amino acid biosynthesis</keyword>
<dbReference type="GO" id="GO:0009423">
    <property type="term" value="P:chorismate biosynthetic process"/>
    <property type="evidence" value="ECO:0007669"/>
    <property type="project" value="TreeGrafter"/>
</dbReference>
<dbReference type="InterPro" id="IPR022893">
    <property type="entry name" value="Shikimate_DH_fam"/>
</dbReference>
<dbReference type="GO" id="GO:0009073">
    <property type="term" value="P:aromatic amino acid family biosynthetic process"/>
    <property type="evidence" value="ECO:0007669"/>
    <property type="project" value="UniProtKB-KW"/>
</dbReference>
<evidence type="ECO:0000313" key="6">
    <source>
        <dbReference type="EMBL" id="RFO97240.1"/>
    </source>
</evidence>
<dbReference type="PANTHER" id="PTHR21089">
    <property type="entry name" value="SHIKIMATE DEHYDROGENASE"/>
    <property type="match status" value="1"/>
</dbReference>
<feature type="domain" description="THIF-type NAD/FAD binding fold" evidence="4">
    <location>
        <begin position="126"/>
        <end position="168"/>
    </location>
</feature>
<dbReference type="Pfam" id="PF00899">
    <property type="entry name" value="ThiF"/>
    <property type="match status" value="1"/>
</dbReference>
<protein>
    <submittedName>
        <fullName evidence="6">Shikimate dehydrogenase</fullName>
    </submittedName>
</protein>
<dbReference type="SUPFAM" id="SSF53223">
    <property type="entry name" value="Aminoacid dehydrogenase-like, N-terminal domain"/>
    <property type="match status" value="1"/>
</dbReference>
<keyword evidence="7" id="KW-1185">Reference proteome</keyword>
<comment type="caution">
    <text evidence="6">The sequence shown here is derived from an EMBL/GenBank/DDBJ whole genome shotgun (WGS) entry which is preliminary data.</text>
</comment>
<dbReference type="GO" id="GO:0050661">
    <property type="term" value="F:NADP binding"/>
    <property type="evidence" value="ECO:0007669"/>
    <property type="project" value="TreeGrafter"/>
</dbReference>
<dbReference type="EMBL" id="QFZK01000004">
    <property type="protein sequence ID" value="RFO97240.1"/>
    <property type="molecule type" value="Genomic_DNA"/>
</dbReference>
<dbReference type="OrthoDB" id="3609723at2"/>
<dbReference type="InterPro" id="IPR000594">
    <property type="entry name" value="ThiF_NAD_FAD-bd"/>
</dbReference>
<comment type="pathway">
    <text evidence="1">Metabolic intermediate biosynthesis; chorismate biosynthesis; chorismate from D-erythrose 4-phosphate and phosphoenolpyruvate: step 4/7.</text>
</comment>
<dbReference type="PANTHER" id="PTHR21089:SF1">
    <property type="entry name" value="BIFUNCTIONAL 3-DEHYDROQUINATE DEHYDRATASE_SHIKIMATE DEHYDROGENASE, CHLOROPLASTIC"/>
    <property type="match status" value="1"/>
</dbReference>
<dbReference type="GO" id="GO:0004764">
    <property type="term" value="F:shikimate 3-dehydrogenase (NADP+) activity"/>
    <property type="evidence" value="ECO:0007669"/>
    <property type="project" value="InterPro"/>
</dbReference>
<dbReference type="GO" id="GO:0019632">
    <property type="term" value="P:shikimate metabolic process"/>
    <property type="evidence" value="ECO:0007669"/>
    <property type="project" value="TreeGrafter"/>
</dbReference>
<dbReference type="InterPro" id="IPR036291">
    <property type="entry name" value="NAD(P)-bd_dom_sf"/>
</dbReference>
<evidence type="ECO:0000256" key="2">
    <source>
        <dbReference type="ARBA" id="ARBA00023002"/>
    </source>
</evidence>
<dbReference type="Gene3D" id="3.40.50.720">
    <property type="entry name" value="NAD(P)-binding Rossmann-like Domain"/>
    <property type="match status" value="1"/>
</dbReference>
<evidence type="ECO:0000313" key="7">
    <source>
        <dbReference type="Proteomes" id="UP000260665"/>
    </source>
</evidence>
<keyword evidence="2" id="KW-0560">Oxidoreductase</keyword>
<evidence type="ECO:0000259" key="5">
    <source>
        <dbReference type="Pfam" id="PF08501"/>
    </source>
</evidence>
<feature type="domain" description="Shikimate dehydrogenase substrate binding N-terminal" evidence="5">
    <location>
        <begin position="14"/>
        <end position="97"/>
    </location>
</feature>
<dbReference type="InterPro" id="IPR013708">
    <property type="entry name" value="Shikimate_DH-bd_N"/>
</dbReference>
<dbReference type="Gene3D" id="3.40.50.10860">
    <property type="entry name" value="Leucine Dehydrogenase, chain A, domain 1"/>
    <property type="match status" value="1"/>
</dbReference>
<dbReference type="Proteomes" id="UP000260665">
    <property type="component" value="Unassembled WGS sequence"/>
</dbReference>
<reference evidence="6 7" key="1">
    <citation type="submission" date="2018-05" db="EMBL/GenBank/DDBJ databases">
        <title>Rhodoferax soyangensis sp.nov., isolated from an oligotrophic freshwater lake.</title>
        <authorList>
            <person name="Park M."/>
        </authorList>
    </citation>
    <scope>NUCLEOTIDE SEQUENCE [LARGE SCALE GENOMIC DNA]</scope>
    <source>
        <strain evidence="6 7">IMCC26218</strain>
    </source>
</reference>
<evidence type="ECO:0000256" key="1">
    <source>
        <dbReference type="ARBA" id="ARBA00004871"/>
    </source>
</evidence>
<dbReference type="Pfam" id="PF08501">
    <property type="entry name" value="Shikimate_dh_N"/>
    <property type="match status" value="1"/>
</dbReference>
<dbReference type="SUPFAM" id="SSF51735">
    <property type="entry name" value="NAD(P)-binding Rossmann-fold domains"/>
    <property type="match status" value="1"/>
</dbReference>
<gene>
    <name evidence="6" type="ORF">DIC66_08870</name>
</gene>
<evidence type="ECO:0000259" key="4">
    <source>
        <dbReference type="Pfam" id="PF00899"/>
    </source>
</evidence>
<accession>A0A3E1RF69</accession>
<name>A0A3E1RF69_9BURK</name>
<proteinExistence type="predicted"/>
<keyword evidence="3" id="KW-0028">Amino-acid biosynthesis</keyword>
<dbReference type="RefSeq" id="WP_117176230.1">
    <property type="nucleotide sequence ID" value="NZ_QFZK01000004.1"/>
</dbReference>
<dbReference type="InterPro" id="IPR046346">
    <property type="entry name" value="Aminoacid_DH-like_N_sf"/>
</dbReference>
<evidence type="ECO:0000256" key="3">
    <source>
        <dbReference type="ARBA" id="ARBA00023141"/>
    </source>
</evidence>
<dbReference type="GO" id="GO:0005829">
    <property type="term" value="C:cytosol"/>
    <property type="evidence" value="ECO:0007669"/>
    <property type="project" value="TreeGrafter"/>
</dbReference>
<dbReference type="AlphaFoldDB" id="A0A3E1RF69"/>
<sequence>MLDNLSGATRVHLIVGDPIAQVKSPYGVTQAFEASGRNAICVPAHVAPADLAQWFAGISLARNVDGVIVTVPHKFDCHALCATSSPRAAFLGAVNTLRRNADGSWHGDMFDGLGYVTAMQARGCDLSGKKALLVGAGGAGSAIAHSLVLAGVGELAIHDENTVRRESLIARLNSLGLARVSTGSASPAGFDIAVNATPVGMQATDPLPMDVDAITADMFIGCVITAPAITPLIAAARARGCNTSTGADMFAQVRELMVEFLLA</sequence>